<dbReference type="InterPro" id="IPR050469">
    <property type="entry name" value="Diguanylate_Cyclase"/>
</dbReference>
<protein>
    <recommendedName>
        <fullName evidence="2">diguanylate cyclase</fullName>
        <ecNumber evidence="2">2.7.7.65</ecNumber>
    </recommendedName>
</protein>
<comment type="cofactor">
    <cofactor evidence="1">
        <name>Mg(2+)</name>
        <dbReference type="ChEBI" id="CHEBI:18420"/>
    </cofactor>
</comment>
<gene>
    <name evidence="6" type="ORF">F5I99_00630</name>
</gene>
<dbReference type="AlphaFoldDB" id="A0A5J6L9D8"/>
<dbReference type="InterPro" id="IPR000160">
    <property type="entry name" value="GGDEF_dom"/>
</dbReference>
<keyword evidence="4" id="KW-0812">Transmembrane</keyword>
<dbReference type="FunFam" id="3.30.70.270:FF:000001">
    <property type="entry name" value="Diguanylate cyclase domain protein"/>
    <property type="match status" value="1"/>
</dbReference>
<dbReference type="KEGG" id="nik:F5I99_00630"/>
<reference evidence="6 7" key="1">
    <citation type="submission" date="2019-09" db="EMBL/GenBank/DDBJ databases">
        <title>Nitrincola iocasae sp. nov., a bacterium isolated from the sediment collected at a cold seep field in South China Sea.</title>
        <authorList>
            <person name="Zhang H."/>
            <person name="Wang H."/>
            <person name="Li C."/>
        </authorList>
    </citation>
    <scope>NUCLEOTIDE SEQUENCE [LARGE SCALE GENOMIC DNA]</scope>
    <source>
        <strain evidence="6 7">KXZD1103</strain>
    </source>
</reference>
<evidence type="ECO:0000313" key="7">
    <source>
        <dbReference type="Proteomes" id="UP000325606"/>
    </source>
</evidence>
<dbReference type="InterPro" id="IPR029787">
    <property type="entry name" value="Nucleotide_cyclase"/>
</dbReference>
<keyword evidence="4" id="KW-0472">Membrane</keyword>
<dbReference type="PANTHER" id="PTHR45138">
    <property type="entry name" value="REGULATORY COMPONENTS OF SENSORY TRANSDUCTION SYSTEM"/>
    <property type="match status" value="1"/>
</dbReference>
<dbReference type="Pfam" id="PF00990">
    <property type="entry name" value="GGDEF"/>
    <property type="match status" value="1"/>
</dbReference>
<dbReference type="SMART" id="SM00267">
    <property type="entry name" value="GGDEF"/>
    <property type="match status" value="1"/>
</dbReference>
<accession>A0A5J6L9D8</accession>
<dbReference type="GO" id="GO:0052621">
    <property type="term" value="F:diguanylate cyclase activity"/>
    <property type="evidence" value="ECO:0007669"/>
    <property type="project" value="UniProtKB-EC"/>
</dbReference>
<dbReference type="PROSITE" id="PS50887">
    <property type="entry name" value="GGDEF"/>
    <property type="match status" value="1"/>
</dbReference>
<dbReference type="NCBIfam" id="TIGR00254">
    <property type="entry name" value="GGDEF"/>
    <property type="match status" value="1"/>
</dbReference>
<evidence type="ECO:0000256" key="2">
    <source>
        <dbReference type="ARBA" id="ARBA00012528"/>
    </source>
</evidence>
<feature type="transmembrane region" description="Helical" evidence="4">
    <location>
        <begin position="243"/>
        <end position="262"/>
    </location>
</feature>
<proteinExistence type="predicted"/>
<keyword evidence="4" id="KW-1133">Transmembrane helix</keyword>
<feature type="domain" description="GGDEF" evidence="5">
    <location>
        <begin position="356"/>
        <end position="489"/>
    </location>
</feature>
<dbReference type="CDD" id="cd01949">
    <property type="entry name" value="GGDEF"/>
    <property type="match status" value="1"/>
</dbReference>
<organism evidence="6 7">
    <name type="scientific">Nitrincola iocasae</name>
    <dbReference type="NCBI Taxonomy" id="2614693"/>
    <lineage>
        <taxon>Bacteria</taxon>
        <taxon>Pseudomonadati</taxon>
        <taxon>Pseudomonadota</taxon>
        <taxon>Gammaproteobacteria</taxon>
        <taxon>Oceanospirillales</taxon>
        <taxon>Oceanospirillaceae</taxon>
        <taxon>Nitrincola</taxon>
    </lineage>
</organism>
<sequence>MVHPKCIPQFKMSVTLLVVVLGLLLMFTLALILSLGLLKDISAKTRATAEDYLPELVRTQQDALKVEKIGTYLDAAYRVQNASEERHYRLLSQVLVHSFMLDQDAYLMSEANNIMFDIREMLNVRQLQRDLQQKVHQQLSEADYTDLSFFVGFFSAISVQAIQLQSLQNTLDRLKTRLTPDDYDSLLYNIRFISDLNIQLDWLVDDTHQRIENLSSYLSSDAALKARLITRDIGDDALKISNYFLILIGLLIFFSAIILFSFQRLILRPVQDLVNGLRAIEGQGEQPIKLQPLCFKELDTIRQSIEDYSRLAHSLQKANLELERLSQMDGLTGLANRRCLDQALDTEVGRSLRYHHPIAVLMIDIDHFKRLNDTYGHQLGDECLKEMARIFQQYTQRPGELAARFGGEEFTLIFPETTVEEALQIAETLHVECRKIALLPDKSVSLSVSIGIACFRIGVTDSADRLLKHADQALYEAKSAGRNCTRIYG</sequence>
<keyword evidence="7" id="KW-1185">Reference proteome</keyword>
<dbReference type="Proteomes" id="UP000325606">
    <property type="component" value="Chromosome"/>
</dbReference>
<dbReference type="EMBL" id="CP044222">
    <property type="protein sequence ID" value="QEW05125.1"/>
    <property type="molecule type" value="Genomic_DNA"/>
</dbReference>
<evidence type="ECO:0000256" key="4">
    <source>
        <dbReference type="SAM" id="Phobius"/>
    </source>
</evidence>
<feature type="transmembrane region" description="Helical" evidence="4">
    <location>
        <begin position="12"/>
        <end position="38"/>
    </location>
</feature>
<name>A0A5J6L9D8_9GAMM</name>
<dbReference type="EC" id="2.7.7.65" evidence="2"/>
<dbReference type="SUPFAM" id="SSF55073">
    <property type="entry name" value="Nucleotide cyclase"/>
    <property type="match status" value="1"/>
</dbReference>
<evidence type="ECO:0000259" key="5">
    <source>
        <dbReference type="PROSITE" id="PS50887"/>
    </source>
</evidence>
<comment type="catalytic activity">
    <reaction evidence="3">
        <text>2 GTP = 3',3'-c-di-GMP + 2 diphosphate</text>
        <dbReference type="Rhea" id="RHEA:24898"/>
        <dbReference type="ChEBI" id="CHEBI:33019"/>
        <dbReference type="ChEBI" id="CHEBI:37565"/>
        <dbReference type="ChEBI" id="CHEBI:58805"/>
        <dbReference type="EC" id="2.7.7.65"/>
    </reaction>
</comment>
<dbReference type="InterPro" id="IPR043128">
    <property type="entry name" value="Rev_trsase/Diguanyl_cyclase"/>
</dbReference>
<evidence type="ECO:0000256" key="3">
    <source>
        <dbReference type="ARBA" id="ARBA00034247"/>
    </source>
</evidence>
<evidence type="ECO:0000256" key="1">
    <source>
        <dbReference type="ARBA" id="ARBA00001946"/>
    </source>
</evidence>
<dbReference type="Gene3D" id="3.30.70.270">
    <property type="match status" value="1"/>
</dbReference>
<evidence type="ECO:0000313" key="6">
    <source>
        <dbReference type="EMBL" id="QEW05125.1"/>
    </source>
</evidence>
<dbReference type="PANTHER" id="PTHR45138:SF9">
    <property type="entry name" value="DIGUANYLATE CYCLASE DGCM-RELATED"/>
    <property type="match status" value="1"/>
</dbReference>